<keyword evidence="2" id="KW-1185">Reference proteome</keyword>
<evidence type="ECO:0000313" key="2">
    <source>
        <dbReference type="Proteomes" id="UP000799757"/>
    </source>
</evidence>
<accession>A0A6A6XCR0</accession>
<sequence length="298" mass="33306">MAPPPTPAANAATYAQNSSQVSTAGSLLQAMENLQERLNNAAIVLEDPNAGTQVLSPLPVARTLRMFEESVALIQQDFEVHDQKRVDQVLTANATAARQFQSRDGSEPGGPLMETRIKQEEQQTEEHIPNHPTNNSYRQAMEALNAIEADHSLKTPALQIGSMEDITSLKIKINRMFSETLDVVLQHYRGLARANEENQTDGHMDLDQGGVEQPDNNTYITRLAHQEALNALDSKYLAQLNELQLRHAAHISSLDADAKIYFDLITQLKSRNEHMIELCLLNFYYLCSIGGVRGYLWR</sequence>
<dbReference type="Proteomes" id="UP000799757">
    <property type="component" value="Unassembled WGS sequence"/>
</dbReference>
<proteinExistence type="predicted"/>
<name>A0A6A6XCR0_9PLEO</name>
<protein>
    <submittedName>
        <fullName evidence="1">Uncharacterized protein</fullName>
    </submittedName>
</protein>
<dbReference type="EMBL" id="MU001914">
    <property type="protein sequence ID" value="KAF2793803.1"/>
    <property type="molecule type" value="Genomic_DNA"/>
</dbReference>
<evidence type="ECO:0000313" key="1">
    <source>
        <dbReference type="EMBL" id="KAF2793803.1"/>
    </source>
</evidence>
<gene>
    <name evidence="1" type="ORF">K505DRAFT_325240</name>
</gene>
<dbReference type="AlphaFoldDB" id="A0A6A6XCR0"/>
<organism evidence="1 2">
    <name type="scientific">Melanomma pulvis-pyrius CBS 109.77</name>
    <dbReference type="NCBI Taxonomy" id="1314802"/>
    <lineage>
        <taxon>Eukaryota</taxon>
        <taxon>Fungi</taxon>
        <taxon>Dikarya</taxon>
        <taxon>Ascomycota</taxon>
        <taxon>Pezizomycotina</taxon>
        <taxon>Dothideomycetes</taxon>
        <taxon>Pleosporomycetidae</taxon>
        <taxon>Pleosporales</taxon>
        <taxon>Melanommataceae</taxon>
        <taxon>Melanomma</taxon>
    </lineage>
</organism>
<reference evidence="1" key="1">
    <citation type="journal article" date="2020" name="Stud. Mycol.">
        <title>101 Dothideomycetes genomes: a test case for predicting lifestyles and emergence of pathogens.</title>
        <authorList>
            <person name="Haridas S."/>
            <person name="Albert R."/>
            <person name="Binder M."/>
            <person name="Bloem J."/>
            <person name="Labutti K."/>
            <person name="Salamov A."/>
            <person name="Andreopoulos B."/>
            <person name="Baker S."/>
            <person name="Barry K."/>
            <person name="Bills G."/>
            <person name="Bluhm B."/>
            <person name="Cannon C."/>
            <person name="Castanera R."/>
            <person name="Culley D."/>
            <person name="Daum C."/>
            <person name="Ezra D."/>
            <person name="Gonzalez J."/>
            <person name="Henrissat B."/>
            <person name="Kuo A."/>
            <person name="Liang C."/>
            <person name="Lipzen A."/>
            <person name="Lutzoni F."/>
            <person name="Magnuson J."/>
            <person name="Mondo S."/>
            <person name="Nolan M."/>
            <person name="Ohm R."/>
            <person name="Pangilinan J."/>
            <person name="Park H.-J."/>
            <person name="Ramirez L."/>
            <person name="Alfaro M."/>
            <person name="Sun H."/>
            <person name="Tritt A."/>
            <person name="Yoshinaga Y."/>
            <person name="Zwiers L.-H."/>
            <person name="Turgeon B."/>
            <person name="Goodwin S."/>
            <person name="Spatafora J."/>
            <person name="Crous P."/>
            <person name="Grigoriev I."/>
        </authorList>
    </citation>
    <scope>NUCLEOTIDE SEQUENCE</scope>
    <source>
        <strain evidence="1">CBS 109.77</strain>
    </source>
</reference>